<evidence type="ECO:0000256" key="1">
    <source>
        <dbReference type="SAM" id="MobiDB-lite"/>
    </source>
</evidence>
<gene>
    <name evidence="3" type="ORF">NNL38_23265</name>
</gene>
<evidence type="ECO:0008006" key="5">
    <source>
        <dbReference type="Google" id="ProtNLM"/>
    </source>
</evidence>
<accession>A0ABY5GNP0</accession>
<evidence type="ECO:0000313" key="3">
    <source>
        <dbReference type="EMBL" id="UTV30952.1"/>
    </source>
</evidence>
<evidence type="ECO:0000313" key="4">
    <source>
        <dbReference type="Proteomes" id="UP001057998"/>
    </source>
</evidence>
<dbReference type="Proteomes" id="UP001057998">
    <property type="component" value="Chromosome 2"/>
</dbReference>
<feature type="chain" id="PRO_5046565052" description="Secreted protein" evidence="2">
    <location>
        <begin position="22"/>
        <end position="88"/>
    </location>
</feature>
<protein>
    <recommendedName>
        <fullName evidence="5">Secreted protein</fullName>
    </recommendedName>
</protein>
<feature type="signal peptide" evidence="2">
    <location>
        <begin position="1"/>
        <end position="21"/>
    </location>
</feature>
<name>A0ABY5GNP0_9GAMM</name>
<feature type="compositionally biased region" description="Polar residues" evidence="1">
    <location>
        <begin position="75"/>
        <end position="88"/>
    </location>
</feature>
<keyword evidence="4" id="KW-1185">Reference proteome</keyword>
<keyword evidence="2" id="KW-0732">Signal</keyword>
<feature type="region of interest" description="Disordered" evidence="1">
    <location>
        <begin position="64"/>
        <end position="88"/>
    </location>
</feature>
<proteinExistence type="predicted"/>
<evidence type="ECO:0000256" key="2">
    <source>
        <dbReference type="SAM" id="SignalP"/>
    </source>
</evidence>
<organism evidence="3 4">
    <name type="scientific">Photobacterium atrarenae</name>
    <dbReference type="NCBI Taxonomy" id="865757"/>
    <lineage>
        <taxon>Bacteria</taxon>
        <taxon>Pseudomonadati</taxon>
        <taxon>Pseudomonadota</taxon>
        <taxon>Gammaproteobacteria</taxon>
        <taxon>Vibrionales</taxon>
        <taxon>Vibrionaceae</taxon>
        <taxon>Photobacterium</taxon>
    </lineage>
</organism>
<reference evidence="3" key="1">
    <citation type="submission" date="2022-07" db="EMBL/GenBank/DDBJ databases">
        <title>Genome sequencing of Photobacterium atrarenae GJH2-4.</title>
        <authorList>
            <person name="Park S.-J."/>
        </authorList>
    </citation>
    <scope>NUCLEOTIDE SEQUENCE</scope>
    <source>
        <strain evidence="3">GJH2-4</strain>
    </source>
</reference>
<dbReference type="EMBL" id="CP101509">
    <property type="protein sequence ID" value="UTV30952.1"/>
    <property type="molecule type" value="Genomic_DNA"/>
</dbReference>
<sequence>MKLFAFLTVGCAILMAVTAQSESLLMSYEEYMERCTDTYGQDRTTTSVCDAQYQAIEKKEQELMAQVDDQDDASRSLQWQDQPASAAD</sequence>